<comment type="caution">
    <text evidence="19">The sequence shown here is derived from an EMBL/GenBank/DDBJ whole genome shotgun (WGS) entry which is preliminary data.</text>
</comment>
<evidence type="ECO:0000256" key="11">
    <source>
        <dbReference type="ARBA" id="ARBA00022840"/>
    </source>
</evidence>
<keyword evidence="8" id="KW-0479">Metal-binding</keyword>
<dbReference type="InterPro" id="IPR018209">
    <property type="entry name" value="Pyrv_Knase_AS"/>
</dbReference>
<evidence type="ECO:0000256" key="5">
    <source>
        <dbReference type="ARBA" id="ARBA00012142"/>
    </source>
</evidence>
<feature type="domain" description="Pyruvate kinase C-terminal" evidence="18">
    <location>
        <begin position="360"/>
        <end position="473"/>
    </location>
</feature>
<keyword evidence="11" id="KW-0067">ATP-binding</keyword>
<dbReference type="GO" id="GO:0030955">
    <property type="term" value="F:potassium ion binding"/>
    <property type="evidence" value="ECO:0007669"/>
    <property type="project" value="UniProtKB-UniRule"/>
</dbReference>
<keyword evidence="10 16" id="KW-0418">Kinase</keyword>
<evidence type="ECO:0000256" key="14">
    <source>
        <dbReference type="ARBA" id="ARBA00023317"/>
    </source>
</evidence>
<dbReference type="Gene3D" id="3.40.1380.20">
    <property type="entry name" value="Pyruvate kinase, C-terminal domain"/>
    <property type="match status" value="1"/>
</dbReference>
<dbReference type="InterPro" id="IPR001697">
    <property type="entry name" value="Pyr_Knase"/>
</dbReference>
<sequence length="492" mass="52986">MISDTAPRQRKVRILATLGPSSADPAMIRKLYLAGADAFRINMSHGSHENHQQVIASIRALEKDIRRPMTILADLQGPKLRVGEFADGLVQLKTDSSFTLDSDVSPGDASRVTLPHPEIFQAIEKGARLLLDDGKIVLRVTKAGSAAIETTVEVGGPLSNNKGLNVPDVVIPMAAMTDKDRADLTFALDQGVDWIALSFVQKPEDAAEARKLIQGRAALLAKIEKPSAVKRIDEILEAVDAVMVARGDLGVEIPPEDVPPLQKQIIEKARMLGRPVVVATQMLESMIRSPTPTRAEVSDVATAVYDGADAIMLSAESAAGDWPKESVAMMDKIATAVEADPSHWARVHFTETLPDSTSADALAEASNGIAQTVNAHAIICFTTSGSTARRVSRERPSVPLLVLTPKLKTARRLGLLWGAHSVHTRDVNNFEQMVDKSKRMALRAQIAKGGDRVIVMAGVPFGTPGSTNVLHIVRLAGDELKRHTEAEIERDG</sequence>
<dbReference type="NCBIfam" id="NF004491">
    <property type="entry name" value="PRK05826.1"/>
    <property type="match status" value="1"/>
</dbReference>
<dbReference type="PANTHER" id="PTHR11817">
    <property type="entry name" value="PYRUVATE KINASE"/>
    <property type="match status" value="1"/>
</dbReference>
<organism evidence="19 20">
    <name type="scientific">Parasphingopyxis lamellibrachiae</name>
    <dbReference type="NCBI Taxonomy" id="680125"/>
    <lineage>
        <taxon>Bacteria</taxon>
        <taxon>Pseudomonadati</taxon>
        <taxon>Pseudomonadota</taxon>
        <taxon>Alphaproteobacteria</taxon>
        <taxon>Sphingomonadales</taxon>
        <taxon>Sphingomonadaceae</taxon>
        <taxon>Parasphingopyxis</taxon>
    </lineage>
</organism>
<dbReference type="FunFam" id="2.40.33.10:FF:000001">
    <property type="entry name" value="Pyruvate kinase"/>
    <property type="match status" value="1"/>
</dbReference>
<evidence type="ECO:0000256" key="12">
    <source>
        <dbReference type="ARBA" id="ARBA00022842"/>
    </source>
</evidence>
<dbReference type="RefSeq" id="WP_116236562.1">
    <property type="nucleotide sequence ID" value="NZ_QRDP01000004.1"/>
</dbReference>
<dbReference type="Gene3D" id="2.40.33.10">
    <property type="entry name" value="PK beta-barrel domain-like"/>
    <property type="match status" value="1"/>
</dbReference>
<dbReference type="InterPro" id="IPR036918">
    <property type="entry name" value="Pyrv_Knase_C_sf"/>
</dbReference>
<evidence type="ECO:0000256" key="13">
    <source>
        <dbReference type="ARBA" id="ARBA00023152"/>
    </source>
</evidence>
<dbReference type="InterPro" id="IPR040442">
    <property type="entry name" value="Pyrv_kinase-like_dom_sf"/>
</dbReference>
<evidence type="ECO:0000256" key="4">
    <source>
        <dbReference type="ARBA" id="ARBA00008663"/>
    </source>
</evidence>
<keyword evidence="7 16" id="KW-0808">Transferase</keyword>
<evidence type="ECO:0000313" key="19">
    <source>
        <dbReference type="EMBL" id="RED17269.1"/>
    </source>
</evidence>
<dbReference type="NCBIfam" id="NF004886">
    <property type="entry name" value="PRK06247.1"/>
    <property type="match status" value="1"/>
</dbReference>
<comment type="cofactor">
    <cofactor evidence="1">
        <name>Mg(2+)</name>
        <dbReference type="ChEBI" id="CHEBI:18420"/>
    </cofactor>
</comment>
<dbReference type="Pfam" id="PF02887">
    <property type="entry name" value="PK_C"/>
    <property type="match status" value="1"/>
</dbReference>
<keyword evidence="12 16" id="KW-0460">Magnesium</keyword>
<dbReference type="FunFam" id="3.20.20.60:FF:000025">
    <property type="entry name" value="Pyruvate kinase"/>
    <property type="match status" value="1"/>
</dbReference>
<dbReference type="PROSITE" id="PS00110">
    <property type="entry name" value="PYRUVATE_KINASE"/>
    <property type="match status" value="1"/>
</dbReference>
<evidence type="ECO:0000313" key="20">
    <source>
        <dbReference type="Proteomes" id="UP000256310"/>
    </source>
</evidence>
<keyword evidence="14 19" id="KW-0670">Pyruvate</keyword>
<keyword evidence="13 16" id="KW-0324">Glycolysis</keyword>
<evidence type="ECO:0000259" key="18">
    <source>
        <dbReference type="Pfam" id="PF02887"/>
    </source>
</evidence>
<dbReference type="InterPro" id="IPR015793">
    <property type="entry name" value="Pyrv_Knase_brl"/>
</dbReference>
<evidence type="ECO:0000256" key="3">
    <source>
        <dbReference type="ARBA" id="ARBA00004997"/>
    </source>
</evidence>
<protein>
    <recommendedName>
        <fullName evidence="6 15">Pyruvate kinase</fullName>
        <ecNumber evidence="5 15">2.7.1.40</ecNumber>
    </recommendedName>
</protein>
<dbReference type="EMBL" id="QRDP01000004">
    <property type="protein sequence ID" value="RED17269.1"/>
    <property type="molecule type" value="Genomic_DNA"/>
</dbReference>
<dbReference type="GO" id="GO:0005524">
    <property type="term" value="F:ATP binding"/>
    <property type="evidence" value="ECO:0007669"/>
    <property type="project" value="UniProtKB-KW"/>
</dbReference>
<reference evidence="19 20" key="1">
    <citation type="submission" date="2018-07" db="EMBL/GenBank/DDBJ databases">
        <title>Genomic Encyclopedia of Type Strains, Phase IV (KMG-IV): sequencing the most valuable type-strain genomes for metagenomic binning, comparative biology and taxonomic classification.</title>
        <authorList>
            <person name="Goeker M."/>
        </authorList>
    </citation>
    <scope>NUCLEOTIDE SEQUENCE [LARGE SCALE GENOMIC DNA]</scope>
    <source>
        <strain evidence="19 20">DSM 26725</strain>
    </source>
</reference>
<dbReference type="InterPro" id="IPR015806">
    <property type="entry name" value="Pyrv_Knase_insert_dom_sf"/>
</dbReference>
<dbReference type="GO" id="GO:0004743">
    <property type="term" value="F:pyruvate kinase activity"/>
    <property type="evidence" value="ECO:0007669"/>
    <property type="project" value="UniProtKB-UniRule"/>
</dbReference>
<dbReference type="SUPFAM" id="SSF50800">
    <property type="entry name" value="PK beta-barrel domain-like"/>
    <property type="match status" value="1"/>
</dbReference>
<dbReference type="AlphaFoldDB" id="A0A3D9FHJ7"/>
<accession>A0A3D9FHJ7</accession>
<evidence type="ECO:0000256" key="8">
    <source>
        <dbReference type="ARBA" id="ARBA00022723"/>
    </source>
</evidence>
<dbReference type="UniPathway" id="UPA00109">
    <property type="reaction ID" value="UER00188"/>
</dbReference>
<dbReference type="EC" id="2.7.1.40" evidence="5 15"/>
<dbReference type="InterPro" id="IPR011037">
    <property type="entry name" value="Pyrv_Knase-like_insert_dom_sf"/>
</dbReference>
<evidence type="ECO:0000256" key="1">
    <source>
        <dbReference type="ARBA" id="ARBA00001946"/>
    </source>
</evidence>
<dbReference type="InterPro" id="IPR015813">
    <property type="entry name" value="Pyrv/PenolPyrv_kinase-like_dom"/>
</dbReference>
<keyword evidence="20" id="KW-1185">Reference proteome</keyword>
<dbReference type="SUPFAM" id="SSF52935">
    <property type="entry name" value="PK C-terminal domain-like"/>
    <property type="match status" value="1"/>
</dbReference>
<dbReference type="Pfam" id="PF00224">
    <property type="entry name" value="PK"/>
    <property type="match status" value="1"/>
</dbReference>
<dbReference type="OrthoDB" id="9812123at2"/>
<evidence type="ECO:0000256" key="6">
    <source>
        <dbReference type="ARBA" id="ARBA00018587"/>
    </source>
</evidence>
<name>A0A3D9FHJ7_9SPHN</name>
<proteinExistence type="inferred from homology"/>
<dbReference type="SUPFAM" id="SSF51621">
    <property type="entry name" value="Phosphoenolpyruvate/pyruvate domain"/>
    <property type="match status" value="1"/>
</dbReference>
<evidence type="ECO:0000256" key="2">
    <source>
        <dbReference type="ARBA" id="ARBA00001958"/>
    </source>
</evidence>
<dbReference type="InterPro" id="IPR015795">
    <property type="entry name" value="Pyrv_Knase_C"/>
</dbReference>
<keyword evidence="9" id="KW-0547">Nucleotide-binding</keyword>
<evidence type="ECO:0000256" key="7">
    <source>
        <dbReference type="ARBA" id="ARBA00022679"/>
    </source>
</evidence>
<dbReference type="NCBIfam" id="TIGR01064">
    <property type="entry name" value="pyruv_kin"/>
    <property type="match status" value="1"/>
</dbReference>
<dbReference type="PRINTS" id="PR01050">
    <property type="entry name" value="PYRUVTKNASE"/>
</dbReference>
<dbReference type="Proteomes" id="UP000256310">
    <property type="component" value="Unassembled WGS sequence"/>
</dbReference>
<dbReference type="NCBIfam" id="NF004978">
    <property type="entry name" value="PRK06354.1"/>
    <property type="match status" value="1"/>
</dbReference>
<evidence type="ECO:0000259" key="17">
    <source>
        <dbReference type="Pfam" id="PF00224"/>
    </source>
</evidence>
<comment type="catalytic activity">
    <reaction evidence="16">
        <text>pyruvate + ATP = phosphoenolpyruvate + ADP + H(+)</text>
        <dbReference type="Rhea" id="RHEA:18157"/>
        <dbReference type="ChEBI" id="CHEBI:15361"/>
        <dbReference type="ChEBI" id="CHEBI:15378"/>
        <dbReference type="ChEBI" id="CHEBI:30616"/>
        <dbReference type="ChEBI" id="CHEBI:58702"/>
        <dbReference type="ChEBI" id="CHEBI:456216"/>
        <dbReference type="EC" id="2.7.1.40"/>
    </reaction>
</comment>
<gene>
    <name evidence="19" type="ORF">DFR46_2308</name>
</gene>
<feature type="domain" description="Pyruvate kinase barrel" evidence="17">
    <location>
        <begin position="10"/>
        <end position="327"/>
    </location>
</feature>
<comment type="pathway">
    <text evidence="3 16">Carbohydrate degradation; glycolysis; pyruvate from D-glyceraldehyde 3-phosphate: step 5/5.</text>
</comment>
<evidence type="ECO:0000256" key="15">
    <source>
        <dbReference type="NCBIfam" id="TIGR01064"/>
    </source>
</evidence>
<dbReference type="Gene3D" id="3.20.20.60">
    <property type="entry name" value="Phosphoenolpyruvate-binding domains"/>
    <property type="match status" value="1"/>
</dbReference>
<comment type="similarity">
    <text evidence="4 16">Belongs to the pyruvate kinase family.</text>
</comment>
<dbReference type="GO" id="GO:0016301">
    <property type="term" value="F:kinase activity"/>
    <property type="evidence" value="ECO:0007669"/>
    <property type="project" value="UniProtKB-KW"/>
</dbReference>
<evidence type="ECO:0000256" key="16">
    <source>
        <dbReference type="RuleBase" id="RU000504"/>
    </source>
</evidence>
<evidence type="ECO:0000256" key="9">
    <source>
        <dbReference type="ARBA" id="ARBA00022741"/>
    </source>
</evidence>
<evidence type="ECO:0000256" key="10">
    <source>
        <dbReference type="ARBA" id="ARBA00022777"/>
    </source>
</evidence>
<dbReference type="GO" id="GO:0000287">
    <property type="term" value="F:magnesium ion binding"/>
    <property type="evidence" value="ECO:0007669"/>
    <property type="project" value="UniProtKB-UniRule"/>
</dbReference>
<comment type="cofactor">
    <cofactor evidence="2">
        <name>K(+)</name>
        <dbReference type="ChEBI" id="CHEBI:29103"/>
    </cofactor>
</comment>